<dbReference type="AlphaFoldDB" id="A0A1I7XIH7"/>
<evidence type="ECO:0000313" key="1">
    <source>
        <dbReference type="Proteomes" id="UP000095283"/>
    </source>
</evidence>
<evidence type="ECO:0000313" key="2">
    <source>
        <dbReference type="WBParaSite" id="Hba_17315"/>
    </source>
</evidence>
<dbReference type="WBParaSite" id="Hba_17315">
    <property type="protein sequence ID" value="Hba_17315"/>
    <property type="gene ID" value="Hba_17315"/>
</dbReference>
<proteinExistence type="predicted"/>
<name>A0A1I7XIH7_HETBA</name>
<reference evidence="2" key="1">
    <citation type="submission" date="2016-11" db="UniProtKB">
        <authorList>
            <consortium name="WormBaseParasite"/>
        </authorList>
    </citation>
    <scope>IDENTIFICATION</scope>
</reference>
<protein>
    <submittedName>
        <fullName evidence="2">Uncharacterized protein</fullName>
    </submittedName>
</protein>
<keyword evidence="1" id="KW-1185">Reference proteome</keyword>
<dbReference type="Proteomes" id="UP000095283">
    <property type="component" value="Unplaced"/>
</dbReference>
<organism evidence="1 2">
    <name type="scientific">Heterorhabditis bacteriophora</name>
    <name type="common">Entomopathogenic nematode worm</name>
    <dbReference type="NCBI Taxonomy" id="37862"/>
    <lineage>
        <taxon>Eukaryota</taxon>
        <taxon>Metazoa</taxon>
        <taxon>Ecdysozoa</taxon>
        <taxon>Nematoda</taxon>
        <taxon>Chromadorea</taxon>
        <taxon>Rhabditida</taxon>
        <taxon>Rhabditina</taxon>
        <taxon>Rhabditomorpha</taxon>
        <taxon>Strongyloidea</taxon>
        <taxon>Heterorhabditidae</taxon>
        <taxon>Heterorhabditis</taxon>
    </lineage>
</organism>
<accession>A0A1I7XIH7</accession>
<sequence length="83" mass="9632">MKIKDALTENCTPSALEYTSSSILVAKMADIQIIPKWRRVQISNSLVIWFSAIRWLTRFSPVDKAIRLPTRAIKVDEKRVPYR</sequence>